<reference evidence="6 7" key="1">
    <citation type="submission" date="2020-08" db="EMBL/GenBank/DDBJ databases">
        <authorList>
            <person name="Koutsovoulos G."/>
            <person name="Danchin GJ E."/>
        </authorList>
    </citation>
    <scope>NUCLEOTIDE SEQUENCE [LARGE SCALE GENOMIC DNA]</scope>
</reference>
<dbReference type="InterPro" id="IPR029058">
    <property type="entry name" value="AB_hydrolase_fold"/>
</dbReference>
<proteinExistence type="inferred from homology"/>
<dbReference type="EMBL" id="CAJEWN010000539">
    <property type="protein sequence ID" value="CAD2185282.1"/>
    <property type="molecule type" value="Genomic_DNA"/>
</dbReference>
<dbReference type="InterPro" id="IPR019819">
    <property type="entry name" value="Carboxylesterase_B_CS"/>
</dbReference>
<evidence type="ECO:0000256" key="4">
    <source>
        <dbReference type="RuleBase" id="RU361235"/>
    </source>
</evidence>
<evidence type="ECO:0000256" key="2">
    <source>
        <dbReference type="ARBA" id="ARBA00022487"/>
    </source>
</evidence>
<keyword evidence="3 4" id="KW-0378">Hydrolase</keyword>
<organism evidence="6 7">
    <name type="scientific">Meloidogyne enterolobii</name>
    <name type="common">Root-knot nematode worm</name>
    <name type="synonym">Meloidogyne mayaguensis</name>
    <dbReference type="NCBI Taxonomy" id="390850"/>
    <lineage>
        <taxon>Eukaryota</taxon>
        <taxon>Metazoa</taxon>
        <taxon>Ecdysozoa</taxon>
        <taxon>Nematoda</taxon>
        <taxon>Chromadorea</taxon>
        <taxon>Rhabditida</taxon>
        <taxon>Tylenchina</taxon>
        <taxon>Tylenchomorpha</taxon>
        <taxon>Tylenchoidea</taxon>
        <taxon>Meloidogynidae</taxon>
        <taxon>Meloidogyninae</taxon>
        <taxon>Meloidogyne</taxon>
    </lineage>
</organism>
<keyword evidence="2" id="KW-0719">Serine esterase</keyword>
<comment type="caution">
    <text evidence="6">The sequence shown here is derived from an EMBL/GenBank/DDBJ whole genome shotgun (WGS) entry which is preliminary data.</text>
</comment>
<feature type="domain" description="Carboxylesterase type B" evidence="5">
    <location>
        <begin position="20"/>
        <end position="547"/>
    </location>
</feature>
<dbReference type="PROSITE" id="PS00941">
    <property type="entry name" value="CARBOXYLESTERASE_B_2"/>
    <property type="match status" value="1"/>
</dbReference>
<comment type="similarity">
    <text evidence="1 4">Belongs to the type-B carboxylesterase/lipase family.</text>
</comment>
<dbReference type="EC" id="3.1.1.-" evidence="4"/>
<evidence type="ECO:0000313" key="6">
    <source>
        <dbReference type="EMBL" id="CAD2185282.1"/>
    </source>
</evidence>
<dbReference type="InterPro" id="IPR019826">
    <property type="entry name" value="Carboxylesterase_B_AS"/>
</dbReference>
<dbReference type="PANTHER" id="PTHR44590:SF3">
    <property type="entry name" value="CARBOXYLESTERASE TYPE B DOMAIN-CONTAINING PROTEIN"/>
    <property type="match status" value="1"/>
</dbReference>
<evidence type="ECO:0000256" key="3">
    <source>
        <dbReference type="ARBA" id="ARBA00022801"/>
    </source>
</evidence>
<dbReference type="PROSITE" id="PS00122">
    <property type="entry name" value="CARBOXYLESTERASE_B_1"/>
    <property type="match status" value="1"/>
</dbReference>
<dbReference type="OrthoDB" id="5854651at2759"/>
<feature type="chain" id="PRO_5028525481" description="Carboxylic ester hydrolase" evidence="4">
    <location>
        <begin position="21"/>
        <end position="597"/>
    </location>
</feature>
<gene>
    <name evidence="6" type="ORF">MENT_LOCUS37700</name>
</gene>
<sequence length="597" mass="68757">MFKKIFLLLIILLNFKLNDSIIIQTSYGNLEGFIYKLENGKSVNVFLGIPFAEKPIGILRFEKPKPPSKWEGIKPAKEYSPACVPHALPIGDEILNLNVPFDEDCLYLNIISPNREEDNKEQLYPVLLIIHGGAFEVGTARNYNYKLLGEYFASQNIVVVTVQYRLGVLGFASTGDEILPGNLGLWDLLSSLEWINKEINRFGGDISKITLFGYSAGAVAVSALTISPHSRNLFKQAIQFSGSPFRQTKSGTFVFNETKVLGKELNCLEEEEEWNKSKSLKLKECLRSKSVEEIHEAMKIIGPSRADVNFAKFGTRTSDNDFFPKDLISLIEESTPKPTIMGHCTMDSLAYTLIQSKNSSVTQFSVPIERIKYFGQNDFNHIVREMVAKNKYFGKEIAKIVQEKIISFYTKEYKINNRIKDNNFFLERYSMLLSDLHYIAPAFWELRLKIEFNWPIYFYEFAWKESSLFPEWVEIREAFHMLDHDLIFGIGKFAPKSEEAKEVANLLRGIIVNFVTKGNPKIKNSKNTTINWNKATKNDPSRHLFINGINPLIKENVYNTEWERLHFWHKLTETHQEFNLINGVYGKKVKSRKHDEF</sequence>
<dbReference type="Gene3D" id="3.40.50.1820">
    <property type="entry name" value="alpha/beta hydrolase"/>
    <property type="match status" value="1"/>
</dbReference>
<dbReference type="GO" id="GO:0052689">
    <property type="term" value="F:carboxylic ester hydrolase activity"/>
    <property type="evidence" value="ECO:0007669"/>
    <property type="project" value="UniProtKB-KW"/>
</dbReference>
<keyword evidence="4" id="KW-0732">Signal</keyword>
<evidence type="ECO:0000259" key="5">
    <source>
        <dbReference type="Pfam" id="PF00135"/>
    </source>
</evidence>
<dbReference type="AlphaFoldDB" id="A0A6V7WE57"/>
<dbReference type="Proteomes" id="UP000580250">
    <property type="component" value="Unassembled WGS sequence"/>
</dbReference>
<name>A0A6V7WE57_MELEN</name>
<accession>A0A6V7WE57</accession>
<evidence type="ECO:0000256" key="1">
    <source>
        <dbReference type="ARBA" id="ARBA00005964"/>
    </source>
</evidence>
<dbReference type="InterPro" id="IPR002018">
    <property type="entry name" value="CarbesteraseB"/>
</dbReference>
<evidence type="ECO:0000313" key="7">
    <source>
        <dbReference type="Proteomes" id="UP000580250"/>
    </source>
</evidence>
<feature type="signal peptide" evidence="4">
    <location>
        <begin position="1"/>
        <end position="20"/>
    </location>
</feature>
<dbReference type="Pfam" id="PF00135">
    <property type="entry name" value="COesterase"/>
    <property type="match status" value="1"/>
</dbReference>
<dbReference type="SUPFAM" id="SSF53474">
    <property type="entry name" value="alpha/beta-Hydrolases"/>
    <property type="match status" value="1"/>
</dbReference>
<protein>
    <recommendedName>
        <fullName evidence="4">Carboxylic ester hydrolase</fullName>
        <ecNumber evidence="4">3.1.1.-</ecNumber>
    </recommendedName>
</protein>
<dbReference type="PANTHER" id="PTHR44590">
    <property type="entry name" value="CARBOXYLIC ESTER HYDROLASE-RELATED"/>
    <property type="match status" value="1"/>
</dbReference>